<evidence type="ECO:0000256" key="1">
    <source>
        <dbReference type="SAM" id="Phobius"/>
    </source>
</evidence>
<dbReference type="Proteomes" id="UP001597374">
    <property type="component" value="Unassembled WGS sequence"/>
</dbReference>
<name>A0ABW5CXW1_9BACT</name>
<keyword evidence="1" id="KW-1133">Transmembrane helix</keyword>
<keyword evidence="1" id="KW-0472">Membrane</keyword>
<evidence type="ECO:0000313" key="2">
    <source>
        <dbReference type="EMBL" id="MFD2246643.1"/>
    </source>
</evidence>
<dbReference type="RefSeq" id="WP_250428423.1">
    <property type="nucleotide sequence ID" value="NZ_JALPRR010000001.1"/>
</dbReference>
<reference evidence="3" key="1">
    <citation type="journal article" date="2019" name="Int. J. Syst. Evol. Microbiol.">
        <title>The Global Catalogue of Microorganisms (GCM) 10K type strain sequencing project: providing services to taxonomists for standard genome sequencing and annotation.</title>
        <authorList>
            <consortium name="The Broad Institute Genomics Platform"/>
            <consortium name="The Broad Institute Genome Sequencing Center for Infectious Disease"/>
            <person name="Wu L."/>
            <person name="Ma J."/>
        </authorList>
    </citation>
    <scope>NUCLEOTIDE SEQUENCE [LARGE SCALE GENOMIC DNA]</scope>
    <source>
        <strain evidence="3">CGMCC 4.1782</strain>
    </source>
</reference>
<proteinExistence type="predicted"/>
<dbReference type="EMBL" id="JBHUIM010000001">
    <property type="protein sequence ID" value="MFD2246643.1"/>
    <property type="molecule type" value="Genomic_DNA"/>
</dbReference>
<evidence type="ECO:0000313" key="3">
    <source>
        <dbReference type="Proteomes" id="UP001597374"/>
    </source>
</evidence>
<feature type="transmembrane region" description="Helical" evidence="1">
    <location>
        <begin position="20"/>
        <end position="38"/>
    </location>
</feature>
<sequence length="224" mass="25323">MLLDLLSFINYLMSPSITDWLQAVAAIVGAIGVVWTLIDLKNNSIDQQKELNTLAKIADGLANQVKVATERRRLEIRPNLILNTKSYNGTYFGITVENTGGTATDISLFSPPDPYDGYLEEIDFSFKDGSSVIYPQSKQVIQVNVRGISSVEILDLFKFSIYYTDHDGNEYVQQVVGMGGQLHYTLPSYLGHISEWGDSQYERSNKYERVYYQIYDIPKASMVF</sequence>
<protein>
    <submittedName>
        <fullName evidence="2">Uncharacterized protein</fullName>
    </submittedName>
</protein>
<gene>
    <name evidence="2" type="ORF">ACFSKP_10290</name>
</gene>
<keyword evidence="1" id="KW-0812">Transmembrane</keyword>
<organism evidence="2 3">
    <name type="scientific">Pontibacter ruber</name>
    <dbReference type="NCBI Taxonomy" id="1343895"/>
    <lineage>
        <taxon>Bacteria</taxon>
        <taxon>Pseudomonadati</taxon>
        <taxon>Bacteroidota</taxon>
        <taxon>Cytophagia</taxon>
        <taxon>Cytophagales</taxon>
        <taxon>Hymenobacteraceae</taxon>
        <taxon>Pontibacter</taxon>
    </lineage>
</organism>
<comment type="caution">
    <text evidence="2">The sequence shown here is derived from an EMBL/GenBank/DDBJ whole genome shotgun (WGS) entry which is preliminary data.</text>
</comment>
<accession>A0ABW5CXW1</accession>
<keyword evidence="3" id="KW-1185">Reference proteome</keyword>